<organism evidence="2 3">
    <name type="scientific">Glutamicibacter creatinolyticus</name>
    <dbReference type="NCBI Taxonomy" id="162496"/>
    <lineage>
        <taxon>Bacteria</taxon>
        <taxon>Bacillati</taxon>
        <taxon>Actinomycetota</taxon>
        <taxon>Actinomycetes</taxon>
        <taxon>Micrococcales</taxon>
        <taxon>Micrococcaceae</taxon>
        <taxon>Glutamicibacter</taxon>
    </lineage>
</organism>
<protein>
    <submittedName>
        <fullName evidence="2">Uncharacterized protein</fullName>
    </submittedName>
</protein>
<keyword evidence="3" id="KW-1185">Reference proteome</keyword>
<dbReference type="RefSeq" id="WP_138176807.1">
    <property type="nucleotide sequence ID" value="NZ_CP034412.1"/>
</dbReference>
<accession>A0A5B7WVK6</accession>
<evidence type="ECO:0000313" key="3">
    <source>
        <dbReference type="Proteomes" id="UP000307000"/>
    </source>
</evidence>
<feature type="transmembrane region" description="Helical" evidence="1">
    <location>
        <begin position="29"/>
        <end position="51"/>
    </location>
</feature>
<gene>
    <name evidence="2" type="ORF">GcLGCM259_2250</name>
</gene>
<evidence type="ECO:0000256" key="1">
    <source>
        <dbReference type="SAM" id="Phobius"/>
    </source>
</evidence>
<keyword evidence="1" id="KW-1133">Transmembrane helix</keyword>
<dbReference type="KEGG" id="gcr:GcLGCM259_2250"/>
<keyword evidence="1" id="KW-0812">Transmembrane</keyword>
<proteinExistence type="predicted"/>
<dbReference type="EMBL" id="CP034412">
    <property type="protein sequence ID" value="QCY47959.1"/>
    <property type="molecule type" value="Genomic_DNA"/>
</dbReference>
<name>A0A5B7WVK6_9MICC</name>
<keyword evidence="1" id="KW-0472">Membrane</keyword>
<evidence type="ECO:0000313" key="2">
    <source>
        <dbReference type="EMBL" id="QCY47959.1"/>
    </source>
</evidence>
<reference evidence="2 3" key="1">
    <citation type="submission" date="2018-12" db="EMBL/GenBank/DDBJ databases">
        <title>Complete Genome Sequence of Glutamicibacter creatinolyticus strain LGCM259,isolated from an abscess of a 12-year-old mare in Italy.</title>
        <authorList>
            <person name="Santos R.G."/>
            <person name="Silva A.L."/>
            <person name="Seyffert N."/>
            <person name="Castro T.L.P."/>
            <person name="Attili A.R."/>
            <person name="Rifici C."/>
            <person name="Mazzullo G."/>
            <person name="Brenig B."/>
            <person name="Venanzi F."/>
            <person name="Azevedo V."/>
        </authorList>
    </citation>
    <scope>NUCLEOTIDE SEQUENCE [LARGE SCALE GENOMIC DNA]</scope>
    <source>
        <strain evidence="2 3">LGCM 259</strain>
    </source>
</reference>
<sequence length="117" mass="12332">MEQNPSRPHGSAQRPGKSFEVEVKSSPKLWPILATGGVAGALAGTIIALLGDPSPNYTVAATVGFFAAFCAAIGLAVAAVVYLVLDRVSARHTVRRLAVPVQQDEPSHTETPHREHP</sequence>
<dbReference type="Proteomes" id="UP000307000">
    <property type="component" value="Chromosome"/>
</dbReference>
<feature type="transmembrane region" description="Helical" evidence="1">
    <location>
        <begin position="57"/>
        <end position="85"/>
    </location>
</feature>
<dbReference type="AlphaFoldDB" id="A0A5B7WVK6"/>